<comment type="caution">
    <text evidence="4">The sequence shown here is derived from an EMBL/GenBank/DDBJ whole genome shotgun (WGS) entry which is preliminary data.</text>
</comment>
<gene>
    <name evidence="2" type="ORF">A7M90_12735</name>
    <name evidence="3" type="ORF">CV954_015185</name>
    <name evidence="4" type="ORF">FJU42_08230</name>
    <name evidence="1" type="ORF">FPK87_10360</name>
</gene>
<evidence type="ECO:0000313" key="6">
    <source>
        <dbReference type="Proteomes" id="UP000233757"/>
    </source>
</evidence>
<dbReference type="RefSeq" id="WP_000904390.1">
    <property type="nucleotide sequence ID" value="NZ_AP031577.1"/>
</dbReference>
<reference evidence="3 6" key="2">
    <citation type="submission" date="2018-02" db="EMBL/GenBank/DDBJ databases">
        <title>Acinetobacter baumanii whole genome sequence.</title>
        <authorList>
            <person name="Qasim Z.J."/>
        </authorList>
    </citation>
    <scope>NUCLEOTIDE SEQUENCE [LARGE SCALE GENOMIC DNA]</scope>
    <source>
        <strain evidence="3 6">ZQ8</strain>
    </source>
</reference>
<reference evidence="1" key="4">
    <citation type="submission" date="2019-07" db="EMBL/GenBank/DDBJ databases">
        <title>Biological characteristics of mucoid Acinetobacter baumannii from a general hospital in China.</title>
        <authorList>
            <person name="Hua X."/>
            <person name="Yu Y."/>
        </authorList>
    </citation>
    <scope>NUCLEOTIDE SEQUENCE [LARGE SCALE GENOMIC DNA]</scope>
    <source>
        <strain evidence="1">N41</strain>
    </source>
</reference>
<evidence type="ECO:0000313" key="5">
    <source>
        <dbReference type="Proteomes" id="UP000179937"/>
    </source>
</evidence>
<evidence type="ECO:0000313" key="1">
    <source>
        <dbReference type="EMBL" id="MDR8260867.1"/>
    </source>
</evidence>
<dbReference type="PATRIC" id="fig|470.1320.peg.182"/>
<dbReference type="Proteomes" id="UP000179937">
    <property type="component" value="Unassembled WGS sequence"/>
</dbReference>
<organism evidence="4 7">
    <name type="scientific">Acinetobacter baumannii</name>
    <dbReference type="NCBI Taxonomy" id="470"/>
    <lineage>
        <taxon>Bacteria</taxon>
        <taxon>Pseudomonadati</taxon>
        <taxon>Pseudomonadota</taxon>
        <taxon>Gammaproteobacteria</taxon>
        <taxon>Moraxellales</taxon>
        <taxon>Moraxellaceae</taxon>
        <taxon>Acinetobacter</taxon>
        <taxon>Acinetobacter calcoaceticus/baumannii complex</taxon>
    </lineage>
</organism>
<dbReference type="Proteomes" id="UP000315888">
    <property type="component" value="Unassembled WGS sequence"/>
</dbReference>
<protein>
    <submittedName>
        <fullName evidence="4">Uncharacterized protein</fullName>
    </submittedName>
</protein>
<name>A0A0D7TVK4_ACIBA</name>
<proteinExistence type="predicted"/>
<evidence type="ECO:0000313" key="2">
    <source>
        <dbReference type="EMBL" id="OIG74997.1"/>
    </source>
</evidence>
<reference evidence="2 5" key="1">
    <citation type="submission" date="2016-05" db="EMBL/GenBank/DDBJ databases">
        <title>The evolution of Acinetobacter baumannii in vivo.</title>
        <authorList>
            <person name="Hua X."/>
            <person name="Yu Y."/>
        </authorList>
    </citation>
    <scope>NUCLEOTIDE SEQUENCE [LARGE SCALE GENOMIC DNA]</scope>
    <source>
        <strain evidence="2 5">XH647</strain>
    </source>
</reference>
<accession>A0A0D7TVK4</accession>
<dbReference type="Proteomes" id="UP000233757">
    <property type="component" value="Unassembled WGS sequence"/>
</dbReference>
<evidence type="ECO:0000313" key="3">
    <source>
        <dbReference type="EMBL" id="PQL81545.1"/>
    </source>
</evidence>
<dbReference type="EMBL" id="VMBB01000013">
    <property type="protein sequence ID" value="MDR8260867.1"/>
    <property type="molecule type" value="Genomic_DNA"/>
</dbReference>
<dbReference type="EMBL" id="PHJU02000033">
    <property type="protein sequence ID" value="PQL81545.1"/>
    <property type="molecule type" value="Genomic_DNA"/>
</dbReference>
<dbReference type="AlphaFoldDB" id="A0A0D7TVK4"/>
<dbReference type="EMBL" id="VHGY01000022">
    <property type="protein sequence ID" value="TPU65168.1"/>
    <property type="molecule type" value="Genomic_DNA"/>
</dbReference>
<reference evidence="4 7" key="3">
    <citation type="submission" date="2019-06" db="EMBL/GenBank/DDBJ databases">
        <title>A Diverse Panel of Clinical Acinetobacter baumannii for Research Use.</title>
        <authorList>
            <person name="Mcgann P."/>
            <person name="Snesrud E."/>
            <person name="Galac M.R."/>
        </authorList>
    </citation>
    <scope>NUCLEOTIDE SEQUENCE [LARGE SCALE GENOMIC DNA]</scope>
    <source>
        <strain evidence="4 7">MRSN14237</strain>
    </source>
</reference>
<dbReference type="EMBL" id="LYKI01000003">
    <property type="protein sequence ID" value="OIG74997.1"/>
    <property type="molecule type" value="Genomic_DNA"/>
</dbReference>
<evidence type="ECO:0000313" key="4">
    <source>
        <dbReference type="EMBL" id="TPU65168.1"/>
    </source>
</evidence>
<evidence type="ECO:0000313" key="7">
    <source>
        <dbReference type="Proteomes" id="UP000315888"/>
    </source>
</evidence>
<sequence length="246" mass="30379">MLIELYDQLRKNLIEINDFYLEQCQLKLLNQFDNISQEADEYEEKWRTEKESHYFNKDPYDSSSLYYDSYDASIIFYQNLSDLQQNVRFSVIAGMYHRWEKQFRSFLHNQSRWWGCTHQVRNEIWTLPVNKLFMLFKTDEFDIEKQEFFKDFDACRVIVNVFKHGNGSSYRELCNKYPFYLKENYHGMENNPLPYFIYEPTFNITDDDVVKFSKAISEFWRKLKNIENVEDREEWLRRTFEKRKRK</sequence>